<reference evidence="1 2" key="1">
    <citation type="submission" date="2022-10" db="EMBL/GenBank/DDBJ databases">
        <authorList>
            <person name="Cortes-Martin A."/>
            <person name="Buttimer C.T.H."/>
            <person name="Hill C."/>
        </authorList>
    </citation>
    <scope>NUCLEOTIDE SEQUENCE [LARGE SCALE GENOMIC DNA]</scope>
</reference>
<keyword evidence="2" id="KW-1185">Reference proteome</keyword>
<gene>
    <name evidence="1" type="ORF">A54_141</name>
</gene>
<evidence type="ECO:0000313" key="2">
    <source>
        <dbReference type="Proteomes" id="UP001236076"/>
    </source>
</evidence>
<name>A0AAE9PSL1_9CAUD</name>
<proteinExistence type="predicted"/>
<dbReference type="Proteomes" id="UP001236076">
    <property type="component" value="Segment"/>
</dbReference>
<organism evidence="1 2">
    <name type="scientific">Escherichia phage A5-4</name>
    <dbReference type="NCBI Taxonomy" id="2996162"/>
    <lineage>
        <taxon>Viruses</taxon>
        <taxon>Duplodnaviria</taxon>
        <taxon>Heunggongvirae</taxon>
        <taxon>Uroviricota</taxon>
        <taxon>Caudoviricetes</taxon>
        <taxon>Vequintavirinae</taxon>
    </lineage>
</organism>
<sequence>MKILKLLTKLQNENMVMEFHTEQELNFLGSFSTEDNLIEGFFKFKNFDTIFIAESEHYIVYFEGVWRFAAGKFRVVGHEGIEEQKPGYHLDTFPRGELGEITKIQEELDELKDAAKQKCKIMELVELSDLVGAMEAYLNKYHPSTSIEDLMVMSKITKRAFQNGKRG</sequence>
<dbReference type="EMBL" id="OP744025">
    <property type="protein sequence ID" value="UZZ64381.1"/>
    <property type="molecule type" value="Genomic_DNA"/>
</dbReference>
<protein>
    <submittedName>
        <fullName evidence="1">Uncharacterized protein</fullName>
    </submittedName>
</protein>
<accession>A0AAE9PSL1</accession>
<evidence type="ECO:0000313" key="1">
    <source>
        <dbReference type="EMBL" id="UZZ64381.1"/>
    </source>
</evidence>